<dbReference type="GO" id="GO:1990234">
    <property type="term" value="C:transferase complex"/>
    <property type="evidence" value="ECO:0007669"/>
    <property type="project" value="UniProtKB-ARBA"/>
</dbReference>
<dbReference type="PROSITE" id="PS50294">
    <property type="entry name" value="WD_REPEATS_REGION"/>
    <property type="match status" value="1"/>
</dbReference>
<proteinExistence type="predicted"/>
<dbReference type="PROSITE" id="PS50082">
    <property type="entry name" value="WD_REPEATS_2"/>
    <property type="match status" value="1"/>
</dbReference>
<reference evidence="4" key="2">
    <citation type="submission" date="2022-10" db="EMBL/GenBank/DDBJ databases">
        <authorList>
            <consortium name="ENA_rothamsted_submissions"/>
            <consortium name="culmorum"/>
            <person name="King R."/>
        </authorList>
    </citation>
    <scope>NUCLEOTIDE SEQUENCE</scope>
</reference>
<dbReference type="SMART" id="SM00320">
    <property type="entry name" value="WD40"/>
    <property type="match status" value="1"/>
</dbReference>
<dbReference type="Pfam" id="PF00400">
    <property type="entry name" value="WD40"/>
    <property type="match status" value="2"/>
</dbReference>
<dbReference type="AlphaFoldDB" id="A0A9N9WIQ2"/>
<feature type="repeat" description="WD" evidence="3">
    <location>
        <begin position="59"/>
        <end position="100"/>
    </location>
</feature>
<evidence type="ECO:0000256" key="2">
    <source>
        <dbReference type="ARBA" id="ARBA00022737"/>
    </source>
</evidence>
<dbReference type="EMBL" id="OU893340">
    <property type="protein sequence ID" value="CAG9796847.1"/>
    <property type="molecule type" value="Genomic_DNA"/>
</dbReference>
<keyword evidence="1 3" id="KW-0853">WD repeat</keyword>
<dbReference type="PROSITE" id="PS00678">
    <property type="entry name" value="WD_REPEATS_1"/>
    <property type="match status" value="1"/>
</dbReference>
<organism evidence="4 5">
    <name type="scientific">Diatraea saccharalis</name>
    <name type="common">sugarcane borer</name>
    <dbReference type="NCBI Taxonomy" id="40085"/>
    <lineage>
        <taxon>Eukaryota</taxon>
        <taxon>Metazoa</taxon>
        <taxon>Ecdysozoa</taxon>
        <taxon>Arthropoda</taxon>
        <taxon>Hexapoda</taxon>
        <taxon>Insecta</taxon>
        <taxon>Pterygota</taxon>
        <taxon>Neoptera</taxon>
        <taxon>Endopterygota</taxon>
        <taxon>Lepidoptera</taxon>
        <taxon>Glossata</taxon>
        <taxon>Ditrysia</taxon>
        <taxon>Pyraloidea</taxon>
        <taxon>Crambidae</taxon>
        <taxon>Crambinae</taxon>
        <taxon>Diatraea</taxon>
    </lineage>
</organism>
<evidence type="ECO:0000313" key="4">
    <source>
        <dbReference type="EMBL" id="CAG9796847.1"/>
    </source>
</evidence>
<dbReference type="InterPro" id="IPR001680">
    <property type="entry name" value="WD40_rpt"/>
</dbReference>
<keyword evidence="2" id="KW-0677">Repeat</keyword>
<reference evidence="4" key="1">
    <citation type="submission" date="2021-12" db="EMBL/GenBank/DDBJ databases">
        <authorList>
            <person name="King R."/>
        </authorList>
    </citation>
    <scope>NUCLEOTIDE SEQUENCE</scope>
</reference>
<dbReference type="InterPro" id="IPR036322">
    <property type="entry name" value="WD40_repeat_dom_sf"/>
</dbReference>
<name>A0A9N9WIQ2_9NEOP</name>
<dbReference type="InterPro" id="IPR015943">
    <property type="entry name" value="WD40/YVTN_repeat-like_dom_sf"/>
</dbReference>
<dbReference type="SUPFAM" id="SSF50978">
    <property type="entry name" value="WD40 repeat-like"/>
    <property type="match status" value="1"/>
</dbReference>
<keyword evidence="5" id="KW-1185">Reference proteome</keyword>
<evidence type="ECO:0000256" key="3">
    <source>
        <dbReference type="PROSITE-ProRule" id="PRU00221"/>
    </source>
</evidence>
<evidence type="ECO:0000313" key="5">
    <source>
        <dbReference type="Proteomes" id="UP001153714"/>
    </source>
</evidence>
<dbReference type="PANTHER" id="PTHR22847">
    <property type="entry name" value="WD40 REPEAT PROTEIN"/>
    <property type="match status" value="1"/>
</dbReference>
<sequence length="120" mass="13831">MYLVRGGSDIKEIANRLYQKEVLLTEEVQDQLLQCLDTLKKRIEHEGPTGKRFYIYKTLQTHILPLTNVAFDKSGKRCITGSYDRTCKVWDVDSGKELKTLEGHQNVVYSVAFNFPTWCG</sequence>
<dbReference type="PANTHER" id="PTHR22847:SF637">
    <property type="entry name" value="WD REPEAT DOMAIN 5B"/>
    <property type="match status" value="1"/>
</dbReference>
<gene>
    <name evidence="4" type="ORF">DIATSA_LOCUS14000</name>
</gene>
<dbReference type="InterPro" id="IPR019775">
    <property type="entry name" value="WD40_repeat_CS"/>
</dbReference>
<protein>
    <submittedName>
        <fullName evidence="4">Uncharacterized protein</fullName>
    </submittedName>
</protein>
<dbReference type="Gene3D" id="2.130.10.10">
    <property type="entry name" value="YVTN repeat-like/Quinoprotein amine dehydrogenase"/>
    <property type="match status" value="1"/>
</dbReference>
<dbReference type="Proteomes" id="UP001153714">
    <property type="component" value="Chromosome 9"/>
</dbReference>
<accession>A0A9N9WIQ2</accession>
<evidence type="ECO:0000256" key="1">
    <source>
        <dbReference type="ARBA" id="ARBA00022574"/>
    </source>
</evidence>
<dbReference type="OrthoDB" id="674604at2759"/>